<evidence type="ECO:0000313" key="8">
    <source>
        <dbReference type="EMBL" id="CDN51239.1"/>
    </source>
</evidence>
<gene>
    <name evidence="8" type="ORF">RG540_PA05630</name>
</gene>
<dbReference type="AlphaFoldDB" id="A0A068SZG8"/>
<dbReference type="OrthoDB" id="7615145at2"/>
<dbReference type="Proteomes" id="UP000028181">
    <property type="component" value="Plasmid pHAMBI540a"/>
</dbReference>
<geneLocation type="plasmid" evidence="9">
    <name>II</name>
</geneLocation>
<dbReference type="PANTHER" id="PTHR39083:SF1">
    <property type="entry name" value="CYCLIC DI-GMP-BINDING PROTEIN"/>
    <property type="match status" value="1"/>
</dbReference>
<comment type="function">
    <text evidence="6">Binds the cellulose synthase activator, bis-(3'-5') cyclic diguanylic acid (c-di-GMP).</text>
</comment>
<dbReference type="Pfam" id="PF03170">
    <property type="entry name" value="BcsB"/>
    <property type="match status" value="1"/>
</dbReference>
<name>A0A068SZG8_NEOGA</name>
<keyword evidence="8" id="KW-0614">Plasmid</keyword>
<keyword evidence="3 6" id="KW-0812">Transmembrane</keyword>
<feature type="compositionally biased region" description="Polar residues" evidence="7">
    <location>
        <begin position="58"/>
        <end position="70"/>
    </location>
</feature>
<dbReference type="KEGG" id="ngg:RG540_PA05630"/>
<organism evidence="8 9">
    <name type="scientific">Neorhizobium galegae bv. orientalis str. HAMBI 540</name>
    <dbReference type="NCBI Taxonomy" id="1028800"/>
    <lineage>
        <taxon>Bacteria</taxon>
        <taxon>Pseudomonadati</taxon>
        <taxon>Pseudomonadota</taxon>
        <taxon>Alphaproteobacteria</taxon>
        <taxon>Hyphomicrobiales</taxon>
        <taxon>Rhizobiaceae</taxon>
        <taxon>Rhizobium/Agrobacterium group</taxon>
        <taxon>Neorhizobium</taxon>
    </lineage>
</organism>
<keyword evidence="2 6" id="KW-1003">Cell membrane</keyword>
<keyword evidence="4 6" id="KW-1133">Transmembrane helix</keyword>
<evidence type="ECO:0000256" key="2">
    <source>
        <dbReference type="ARBA" id="ARBA00022475"/>
    </source>
</evidence>
<evidence type="ECO:0000256" key="7">
    <source>
        <dbReference type="SAM" id="MobiDB-lite"/>
    </source>
</evidence>
<evidence type="ECO:0000256" key="1">
    <source>
        <dbReference type="ARBA" id="ARBA00004162"/>
    </source>
</evidence>
<keyword evidence="6" id="KW-0135">Cellulose biosynthesis</keyword>
<feature type="transmembrane region" description="Helical" evidence="6">
    <location>
        <begin position="761"/>
        <end position="783"/>
    </location>
</feature>
<keyword evidence="6" id="KW-0973">c-di-GMP</keyword>
<feature type="region of interest" description="Disordered" evidence="7">
    <location>
        <begin position="35"/>
        <end position="79"/>
    </location>
</feature>
<dbReference type="Gene3D" id="2.60.120.260">
    <property type="entry name" value="Galactose-binding domain-like"/>
    <property type="match status" value="2"/>
</dbReference>
<dbReference type="GO" id="GO:0006011">
    <property type="term" value="P:UDP-alpha-D-glucose metabolic process"/>
    <property type="evidence" value="ECO:0007669"/>
    <property type="project" value="InterPro"/>
</dbReference>
<dbReference type="PANTHER" id="PTHR39083">
    <property type="entry name" value="CYCLIC DI-GMP-BINDING PROTEIN"/>
    <property type="match status" value="1"/>
</dbReference>
<dbReference type="GeneID" id="24260142"/>
<dbReference type="InterPro" id="IPR018513">
    <property type="entry name" value="Cell_synthase_bac"/>
</dbReference>
<comment type="similarity">
    <text evidence="6">Belongs to the AcsB/BcsB family.</text>
</comment>
<comment type="pathway">
    <text evidence="6">Glycan metabolism; bacterial cellulose biosynthesis.</text>
</comment>
<keyword evidence="9" id="KW-1185">Reference proteome</keyword>
<evidence type="ECO:0000256" key="3">
    <source>
        <dbReference type="ARBA" id="ARBA00022692"/>
    </source>
</evidence>
<evidence type="ECO:0000256" key="5">
    <source>
        <dbReference type="ARBA" id="ARBA00023136"/>
    </source>
</evidence>
<comment type="subcellular location">
    <subcellularLocation>
        <location evidence="6">Cell inner membrane</location>
    </subcellularLocation>
    <subcellularLocation>
        <location evidence="1">Cell membrane</location>
        <topology evidence="1">Single-pass membrane protein</topology>
    </subcellularLocation>
</comment>
<evidence type="ECO:0000256" key="6">
    <source>
        <dbReference type="RuleBase" id="RU365021"/>
    </source>
</evidence>
<comment type="subunit">
    <text evidence="6">Tightly associated with the cellulose synthase catalytic subunit.</text>
</comment>
<dbReference type="RefSeq" id="WP_041364622.1">
    <property type="nucleotide sequence ID" value="NZ_HG938354.1"/>
</dbReference>
<keyword evidence="6" id="KW-0732">Signal</keyword>
<protein>
    <recommendedName>
        <fullName evidence="6">Cyclic di-GMP-binding protein</fullName>
    </recommendedName>
    <alternativeName>
        <fullName evidence="6">Cellulose synthase regulatory subunit</fullName>
    </alternativeName>
</protein>
<keyword evidence="5 6" id="KW-0472">Membrane</keyword>
<reference evidence="9" key="1">
    <citation type="journal article" date="2014" name="BMC Genomics">
        <title>Genome sequencing of two Neorhizobium galegae strains reveals a noeT gene responsible for the unusual acetylation of the nodulation factors.</title>
        <authorList>
            <person name="Osterman J."/>
            <person name="Marsh J."/>
            <person name="Laine P.K."/>
            <person name="Zeng Z."/>
            <person name="Alatalo E."/>
            <person name="Sullivan J.T."/>
            <person name="Young J.P."/>
            <person name="Thomas-Oates J."/>
            <person name="Paulin L."/>
            <person name="Lindstrom K."/>
        </authorList>
    </citation>
    <scope>NUCLEOTIDE SEQUENCE [LARGE SCALE GENOMIC DNA]</scope>
    <source>
        <strain evidence="9">HAMBI 540</strain>
    </source>
</reference>
<proteinExistence type="inferred from homology"/>
<keyword evidence="6" id="KW-0997">Cell inner membrane</keyword>
<dbReference type="EMBL" id="HG938354">
    <property type="protein sequence ID" value="CDN51239.1"/>
    <property type="molecule type" value="Genomic_DNA"/>
</dbReference>
<dbReference type="GO" id="GO:0030244">
    <property type="term" value="P:cellulose biosynthetic process"/>
    <property type="evidence" value="ECO:0007669"/>
    <property type="project" value="UniProtKB-KW"/>
</dbReference>
<dbReference type="GO" id="GO:0005886">
    <property type="term" value="C:plasma membrane"/>
    <property type="evidence" value="ECO:0007669"/>
    <property type="project" value="UniProtKB-SubCell"/>
</dbReference>
<accession>A0A068SZG8</accession>
<dbReference type="PATRIC" id="fig|1028800.3.peg.5183"/>
<evidence type="ECO:0000313" key="9">
    <source>
        <dbReference type="Proteomes" id="UP000028181"/>
    </source>
</evidence>
<feature type="signal peptide" evidence="6">
    <location>
        <begin position="1"/>
        <end position="24"/>
    </location>
</feature>
<evidence type="ECO:0000256" key="4">
    <source>
        <dbReference type="ARBA" id="ARBA00022989"/>
    </source>
</evidence>
<dbReference type="eggNOG" id="COG3266">
    <property type="taxonomic scope" value="Bacteria"/>
</dbReference>
<dbReference type="HOGENOM" id="CLU_345364_0_0_5"/>
<sequence>MTRRPFFLLPIFVIWLAATGPVLAQAAPFDMGPEGPSVPVAPAPKLPELPRGPAAQPAPNNDQRSDTSPSARPPEQQNRRYILPVQELALTGELDRRSWSIYLTEQQVSGPISLAFSFRNAIVVAPEASRLTVLLNGRQVADEAISAADRPRTVSLEVPAGILQAGSNQIEFRANQRHRTDCDIRSTYELWTRIDPAETFLTLGGQTGTAPSIAEAIRAIGADAKGATSFEVLLPTLGQPGATVPLLRLAQGLSLLAGMPSQSFSFHSQRLPAPRPGHLGIVIGTAAELQPVFPGLPAAAQNGSLLTWAVDPQTDQPVLLITGPRWSDIRAAIDTFVTPLDRSLAVRRDVISTQRWSTPDAPLLFGGETLALSQLGMETIEFPGRRVSTNFNLAVPSDFYANAFGEGQLLLDAAFTDAVLPGSHIDVYVNGNIASTVPITSSKGGILRHLPIKVALRHIRPGLNTIGLEAIITTEADTLCAPGSTAVAEPRLAIFNTSEWRMPAFGRIGRTPNLAALAATGYPYARDEEPLQLFVDRFDADTMSAVSTFMGKLALAAGHVIATELVATPTAVGDRNAIFFGSLSQMPARLLAQTAIAADGATSWRPASPLAAPAAPTSAAFEQWRTRVSGGIWSGQVSAFQAWLQRNFDISAASLRILPSTEAPFRPSPTHSLLIAQGPSPSGEASWTLVTSPTSAELKTSVEMITRLDRWGDVGGRLSAYASKTDTVTVLAENQIDYRSTGGVSLNNYRLVLTNWLSTNVLAYTILLVVFAVIFGLATASVLSRLGRRK</sequence>
<feature type="chain" id="PRO_5015214281" description="Cyclic di-GMP-binding protein" evidence="6">
    <location>
        <begin position="25"/>
        <end position="790"/>
    </location>
</feature>
<dbReference type="UniPathway" id="UPA00694"/>